<dbReference type="GO" id="GO:0016491">
    <property type="term" value="F:oxidoreductase activity"/>
    <property type="evidence" value="ECO:0007669"/>
    <property type="project" value="TreeGrafter"/>
</dbReference>
<protein>
    <recommendedName>
        <fullName evidence="3">HEAT repeat domain-containing protein</fullName>
    </recommendedName>
</protein>
<evidence type="ECO:0000313" key="1">
    <source>
        <dbReference type="EMBL" id="PIW16516.1"/>
    </source>
</evidence>
<dbReference type="PANTHER" id="PTHR12697:SF5">
    <property type="entry name" value="DEOXYHYPUSINE HYDROXYLASE"/>
    <property type="match status" value="1"/>
</dbReference>
<evidence type="ECO:0008006" key="3">
    <source>
        <dbReference type="Google" id="ProtNLM"/>
    </source>
</evidence>
<name>A0A2M7G3S1_9BACT</name>
<proteinExistence type="predicted"/>
<gene>
    <name evidence="1" type="ORF">COW36_12175</name>
</gene>
<dbReference type="InterPro" id="IPR016024">
    <property type="entry name" value="ARM-type_fold"/>
</dbReference>
<dbReference type="Gene3D" id="1.25.10.10">
    <property type="entry name" value="Leucine-rich Repeat Variant"/>
    <property type="match status" value="4"/>
</dbReference>
<comment type="caution">
    <text evidence="1">The sequence shown here is derived from an EMBL/GenBank/DDBJ whole genome shotgun (WGS) entry which is preliminary data.</text>
</comment>
<accession>A0A2M7G3S1</accession>
<evidence type="ECO:0000313" key="2">
    <source>
        <dbReference type="Proteomes" id="UP000231019"/>
    </source>
</evidence>
<reference evidence="1 2" key="1">
    <citation type="submission" date="2017-09" db="EMBL/GenBank/DDBJ databases">
        <title>Depth-based differentiation of microbial function through sediment-hosted aquifers and enrichment of novel symbionts in the deep terrestrial subsurface.</title>
        <authorList>
            <person name="Probst A.J."/>
            <person name="Ladd B."/>
            <person name="Jarett J.K."/>
            <person name="Geller-Mcgrath D.E."/>
            <person name="Sieber C.M."/>
            <person name="Emerson J.B."/>
            <person name="Anantharaman K."/>
            <person name="Thomas B.C."/>
            <person name="Malmstrom R."/>
            <person name="Stieglmeier M."/>
            <person name="Klingl A."/>
            <person name="Woyke T."/>
            <person name="Ryan C.M."/>
            <person name="Banfield J.F."/>
        </authorList>
    </citation>
    <scope>NUCLEOTIDE SEQUENCE [LARGE SCALE GENOMIC DNA]</scope>
    <source>
        <strain evidence="1">CG17_big_fil_post_rev_8_21_14_2_50_48_46</strain>
    </source>
</reference>
<dbReference type="SUPFAM" id="SSF48371">
    <property type="entry name" value="ARM repeat"/>
    <property type="match status" value="3"/>
</dbReference>
<sequence length="989" mass="112150">MKSFEALEAELERAWSHDKSLRILQQMVAQDALRSVGVLSQLLLHGEPELRLSALELLIEISLNLDAGIQDLFFLILQDPLCWELRAPILKALLYRMPHGPASRERLLQLLQSKDWDLVAHIVQAIGPLADPELQAWLADCLKHPHYFVRKKAVEALGAQPWSQEVENYLLEMLSDAQPEVVLKVLQTLSNTASYRVMLQLKDLLVLPKTPSELKPALLDAAENIGQQLEALLQKDPAQLVASELMALAVWLCDETDEARAALVETSLSRGLNQIYRFVRADQIHLIQRLLEIPPEKGKSIYLLALRWGLKLNCLELPESAPLELRALLESLLLEQAGADTPPSEQEQAYQLLARYGGLGALDALPEFLEASSVLFLQILPLLNRNGDVVCQRLQHLSLREMSPQAQENSLYFLEGFQNTGGLPIALRLLKQSSSALLRQRLLQYLLNFGNLMLPFLLQELQRSQDPLFVREGLELLLRLEPYEESLSWLIQILMRAERGDQLRAALALRRLKGGAENLWRWVCEDISAETRELILEILRERGLRILPEILQFHVPEEFIEDWQALFAHLVNQQTLSAQELGALLKQAASENLRLVLVLWNISSASHWAECLTQFLEDPEHGLQIEDLLVAWGSASLKAVLNWALISPQREPKTLSLLVRYEAQDLRLALHEIQHVQARVLLIQALLKKGCVEGQDELWQLLPLSPHPLQLALLKSLSSFGKDLRWQPLLPMLEESHPELRREALRILAKTRASEVISAVMACLQDSDTGVVYAAIEALGDLKATQAFTLLSQLLQSAEAESNSELRAICLMALGKLQLDSVFPLLLKRLNLSEPTDQHFPVLQALAEFKTPEAFQRLIEYFESIQDSQQKIKTLEILGTSREPQAINYLLDHLQEWPLAWQRIALVQLAKTGERWILATLEKLIHSGLPWPLLRSVIEVLDYFPRIEALRLLKQLQGQEQSPSLKGWILKQAIRDTLARLRERTVSET</sequence>
<organism evidence="1 2">
    <name type="scientific">bacterium (Candidatus Blackallbacteria) CG17_big_fil_post_rev_8_21_14_2_50_48_46</name>
    <dbReference type="NCBI Taxonomy" id="2014261"/>
    <lineage>
        <taxon>Bacteria</taxon>
        <taxon>Candidatus Blackallbacteria</taxon>
    </lineage>
</organism>
<dbReference type="Pfam" id="PF13646">
    <property type="entry name" value="HEAT_2"/>
    <property type="match status" value="2"/>
</dbReference>
<dbReference type="Proteomes" id="UP000231019">
    <property type="component" value="Unassembled WGS sequence"/>
</dbReference>
<dbReference type="InterPro" id="IPR011989">
    <property type="entry name" value="ARM-like"/>
</dbReference>
<dbReference type="InterPro" id="IPR004155">
    <property type="entry name" value="PBS_lyase_HEAT"/>
</dbReference>
<dbReference type="PANTHER" id="PTHR12697">
    <property type="entry name" value="PBS LYASE HEAT-LIKE PROTEIN"/>
    <property type="match status" value="1"/>
</dbReference>
<dbReference type="AlphaFoldDB" id="A0A2M7G3S1"/>
<dbReference type="SMART" id="SM00567">
    <property type="entry name" value="EZ_HEAT"/>
    <property type="match status" value="7"/>
</dbReference>
<dbReference type="EMBL" id="PFFQ01000037">
    <property type="protein sequence ID" value="PIW16516.1"/>
    <property type="molecule type" value="Genomic_DNA"/>
</dbReference>